<feature type="domain" description="NB-ARC" evidence="1">
    <location>
        <begin position="258"/>
        <end position="397"/>
    </location>
</feature>
<feature type="domain" description="DUF7779" evidence="2">
    <location>
        <begin position="486"/>
        <end position="575"/>
    </location>
</feature>
<comment type="caution">
    <text evidence="3">The sequence shown here is derived from an EMBL/GenBank/DDBJ whole genome shotgun (WGS) entry which is preliminary data.</text>
</comment>
<dbReference type="PANTHER" id="PTHR35205:SF1">
    <property type="entry name" value="ZU5 DOMAIN-CONTAINING PROTEIN"/>
    <property type="match status" value="1"/>
</dbReference>
<evidence type="ECO:0000259" key="1">
    <source>
        <dbReference type="Pfam" id="PF00931"/>
    </source>
</evidence>
<dbReference type="Proteomes" id="UP001287356">
    <property type="component" value="Unassembled WGS sequence"/>
</dbReference>
<dbReference type="SUPFAM" id="SSF48452">
    <property type="entry name" value="TPR-like"/>
    <property type="match status" value="1"/>
</dbReference>
<dbReference type="InterPro" id="IPR056681">
    <property type="entry name" value="DUF7779"/>
</dbReference>
<dbReference type="PANTHER" id="PTHR35205">
    <property type="entry name" value="NB-ARC AND TPR DOMAIN PROTEIN"/>
    <property type="match status" value="1"/>
</dbReference>
<dbReference type="EMBL" id="JAULSN010000002">
    <property type="protein sequence ID" value="KAK3379097.1"/>
    <property type="molecule type" value="Genomic_DNA"/>
</dbReference>
<dbReference type="Pfam" id="PF00931">
    <property type="entry name" value="NB-ARC"/>
    <property type="match status" value="1"/>
</dbReference>
<accession>A0AAE0KMR2</accession>
<protein>
    <recommendedName>
        <fullName evidence="5">NB-ARC domain-containing protein</fullName>
    </recommendedName>
</protein>
<dbReference type="InterPro" id="IPR011990">
    <property type="entry name" value="TPR-like_helical_dom_sf"/>
</dbReference>
<dbReference type="InterPro" id="IPR027417">
    <property type="entry name" value="P-loop_NTPase"/>
</dbReference>
<gene>
    <name evidence="3" type="ORF">B0T24DRAFT_610704</name>
</gene>
<keyword evidence="4" id="KW-1185">Reference proteome</keyword>
<evidence type="ECO:0000259" key="2">
    <source>
        <dbReference type="Pfam" id="PF25000"/>
    </source>
</evidence>
<name>A0AAE0KMR2_9PEZI</name>
<dbReference type="InterPro" id="IPR002182">
    <property type="entry name" value="NB-ARC"/>
</dbReference>
<evidence type="ECO:0008006" key="5">
    <source>
        <dbReference type="Google" id="ProtNLM"/>
    </source>
</evidence>
<dbReference type="Gene3D" id="3.40.50.300">
    <property type="entry name" value="P-loop containing nucleotide triphosphate hydrolases"/>
    <property type="match status" value="1"/>
</dbReference>
<evidence type="ECO:0000313" key="4">
    <source>
        <dbReference type="Proteomes" id="UP001287356"/>
    </source>
</evidence>
<reference evidence="3" key="1">
    <citation type="journal article" date="2023" name="Mol. Phylogenet. Evol.">
        <title>Genome-scale phylogeny and comparative genomics of the fungal order Sordariales.</title>
        <authorList>
            <person name="Hensen N."/>
            <person name="Bonometti L."/>
            <person name="Westerberg I."/>
            <person name="Brannstrom I.O."/>
            <person name="Guillou S."/>
            <person name="Cros-Aarteil S."/>
            <person name="Calhoun S."/>
            <person name="Haridas S."/>
            <person name="Kuo A."/>
            <person name="Mondo S."/>
            <person name="Pangilinan J."/>
            <person name="Riley R."/>
            <person name="LaButti K."/>
            <person name="Andreopoulos B."/>
            <person name="Lipzen A."/>
            <person name="Chen C."/>
            <person name="Yan M."/>
            <person name="Daum C."/>
            <person name="Ng V."/>
            <person name="Clum A."/>
            <person name="Steindorff A."/>
            <person name="Ohm R.A."/>
            <person name="Martin F."/>
            <person name="Silar P."/>
            <person name="Natvig D.O."/>
            <person name="Lalanne C."/>
            <person name="Gautier V."/>
            <person name="Ament-Velasquez S.L."/>
            <person name="Kruys A."/>
            <person name="Hutchinson M.I."/>
            <person name="Powell A.J."/>
            <person name="Barry K."/>
            <person name="Miller A.N."/>
            <person name="Grigoriev I.V."/>
            <person name="Debuchy R."/>
            <person name="Gladieux P."/>
            <person name="Hiltunen Thoren M."/>
            <person name="Johannesson H."/>
        </authorList>
    </citation>
    <scope>NUCLEOTIDE SEQUENCE</scope>
    <source>
        <strain evidence="3">CBS 958.72</strain>
    </source>
</reference>
<dbReference type="Gene3D" id="1.25.40.10">
    <property type="entry name" value="Tetratricopeptide repeat domain"/>
    <property type="match status" value="1"/>
</dbReference>
<dbReference type="SUPFAM" id="SSF52540">
    <property type="entry name" value="P-loop containing nucleoside triphosphate hydrolases"/>
    <property type="match status" value="1"/>
</dbReference>
<organism evidence="3 4">
    <name type="scientific">Lasiosphaeria ovina</name>
    <dbReference type="NCBI Taxonomy" id="92902"/>
    <lineage>
        <taxon>Eukaryota</taxon>
        <taxon>Fungi</taxon>
        <taxon>Dikarya</taxon>
        <taxon>Ascomycota</taxon>
        <taxon>Pezizomycotina</taxon>
        <taxon>Sordariomycetes</taxon>
        <taxon>Sordariomycetidae</taxon>
        <taxon>Sordariales</taxon>
        <taxon>Lasiosphaeriaceae</taxon>
        <taxon>Lasiosphaeria</taxon>
    </lineage>
</organism>
<dbReference type="GO" id="GO:0043531">
    <property type="term" value="F:ADP binding"/>
    <property type="evidence" value="ECO:0007669"/>
    <property type="project" value="InterPro"/>
</dbReference>
<reference evidence="3" key="2">
    <citation type="submission" date="2023-06" db="EMBL/GenBank/DDBJ databases">
        <authorList>
            <consortium name="Lawrence Berkeley National Laboratory"/>
            <person name="Haridas S."/>
            <person name="Hensen N."/>
            <person name="Bonometti L."/>
            <person name="Westerberg I."/>
            <person name="Brannstrom I.O."/>
            <person name="Guillou S."/>
            <person name="Cros-Aarteil S."/>
            <person name="Calhoun S."/>
            <person name="Kuo A."/>
            <person name="Mondo S."/>
            <person name="Pangilinan J."/>
            <person name="Riley R."/>
            <person name="Labutti K."/>
            <person name="Andreopoulos B."/>
            <person name="Lipzen A."/>
            <person name="Chen C."/>
            <person name="Yanf M."/>
            <person name="Daum C."/>
            <person name="Ng V."/>
            <person name="Clum A."/>
            <person name="Steindorff A."/>
            <person name="Ohm R."/>
            <person name="Martin F."/>
            <person name="Silar P."/>
            <person name="Natvig D."/>
            <person name="Lalanne C."/>
            <person name="Gautier V."/>
            <person name="Ament-Velasquez S.L."/>
            <person name="Kruys A."/>
            <person name="Hutchinson M.I."/>
            <person name="Powell A.J."/>
            <person name="Barry K."/>
            <person name="Miller A.N."/>
            <person name="Grigoriev I.V."/>
            <person name="Debuchy R."/>
            <person name="Gladieux P."/>
            <person name="Thoren M.H."/>
            <person name="Johannesson H."/>
        </authorList>
    </citation>
    <scope>NUCLEOTIDE SEQUENCE</scope>
    <source>
        <strain evidence="3">CBS 958.72</strain>
    </source>
</reference>
<dbReference type="Pfam" id="PF25000">
    <property type="entry name" value="DUF7779"/>
    <property type="match status" value="1"/>
</dbReference>
<evidence type="ECO:0000313" key="3">
    <source>
        <dbReference type="EMBL" id="KAK3379097.1"/>
    </source>
</evidence>
<proteinExistence type="predicted"/>
<dbReference type="AlphaFoldDB" id="A0AAE0KMR2"/>
<sequence length="961" mass="109274">MDTPELERHFEEGWRSTKKSCLGRVERDDQRTIRSCRSFEELKETVIEDTDARDRSEGALHELSLINPRLVGLRNFSYHFTDKLGPRLDPAVFWGLLRLVLNLALQFDDGDPMRRVAQMIKKLSRQAESFQDQCSNGSTFTRKEKEACFEIFVGMTEFFTKTVLFLRDSEDALQVPFRTGDGPWLAFGPTFDNAVHEIEESLEGLEKLAAMNQMRAQDNVSWLYSYLTLGSRPDEADVPCNMTPPTKNSRFFDRDDVIDDIDKHYQKKDLGPFRSLALYGMAGVGKTHIAMKYAQKKYSKRELNAVLWVAAETAMSIKQSFTEISLRLKLPNATAKSHDDNHLLVRSWLQHTKTKWLIVFDNADDPDILLPYWPNSASRGQAIITTRNHSLAYEPADAGLEVASWDTETGSKYILHLLSGYISADLLANQHQSAFALSERLSGHALALSNMAGVIHRRSWTIKELVDFIDSHPDFKDGLSAMWQLSFGNLQEHSAAILSVVSFCNPDSIPQMLFEPDDPSQLPADMQWCTDMESLSKAIEELQIIALIRRDRDTRQLAVHRLIQTHFRQFMSENERQAAFARASALLYAAFPRRDATKAQMFDVWERCSLWVQHVIALKDGFKQERKRLPTFRGCREFCELLVTCQRFILEQHAFPELADMVQVNEIALSTLDPADQTYDLLSSLPSHLGQMQARLGKSREALDSATKSRAIRLRDPEAEPREVAWAEHNIAQVLTTFGPLDEALEWHQLGLGTWKAWASSQQGNVDGGAAQIVTAPPVMKTGLGRCLVFMGRLEEARPYLESAYSDLMDTKPLNWAMAASARYAIGRLEMRATNYDVAEARFMEAQSLWLKGDKARTDHFNGACMYRMACCALDLGKTEAAIKHLHDAMIVTLIHKEYMAGEHARCLYKLSQALFQEPGREAESRQLLREAEELYFSLAGDANQNPSEEDYDSLVYCLWR</sequence>